<feature type="transmembrane region" description="Helical" evidence="9">
    <location>
        <begin position="43"/>
        <end position="61"/>
    </location>
</feature>
<keyword evidence="7 9" id="KW-0472">Membrane</keyword>
<comment type="caution">
    <text evidence="11">The sequence shown here is derived from an EMBL/GenBank/DDBJ whole genome shotgun (WGS) entry which is preliminary data.</text>
</comment>
<gene>
    <name evidence="11" type="ORF">DGQ38_19155</name>
</gene>
<dbReference type="GO" id="GO:0022857">
    <property type="term" value="F:transmembrane transporter activity"/>
    <property type="evidence" value="ECO:0007669"/>
    <property type="project" value="TreeGrafter"/>
</dbReference>
<dbReference type="GO" id="GO:0005886">
    <property type="term" value="C:plasma membrane"/>
    <property type="evidence" value="ECO:0007669"/>
    <property type="project" value="UniProtKB-SubCell"/>
</dbReference>
<dbReference type="RefSeq" id="WP_228252262.1">
    <property type="nucleotide sequence ID" value="NZ_CAJXAW010000049.1"/>
</dbReference>
<evidence type="ECO:0000259" key="10">
    <source>
        <dbReference type="Pfam" id="PF04290"/>
    </source>
</evidence>
<keyword evidence="4" id="KW-0997">Cell inner membrane</keyword>
<keyword evidence="3" id="KW-1003">Cell membrane</keyword>
<name>A0A3D5J4Y7_9FLAO</name>
<dbReference type="Pfam" id="PF04290">
    <property type="entry name" value="DctQ"/>
    <property type="match status" value="1"/>
</dbReference>
<evidence type="ECO:0000256" key="8">
    <source>
        <dbReference type="ARBA" id="ARBA00038436"/>
    </source>
</evidence>
<evidence type="ECO:0000256" key="3">
    <source>
        <dbReference type="ARBA" id="ARBA00022475"/>
    </source>
</evidence>
<evidence type="ECO:0000313" key="11">
    <source>
        <dbReference type="EMBL" id="HCV83161.1"/>
    </source>
</evidence>
<dbReference type="Proteomes" id="UP000264330">
    <property type="component" value="Unassembled WGS sequence"/>
</dbReference>
<keyword evidence="6 9" id="KW-1133">Transmembrane helix</keyword>
<dbReference type="PANTHER" id="PTHR35011:SF2">
    <property type="entry name" value="2,3-DIKETO-L-GULONATE TRAP TRANSPORTER SMALL PERMEASE PROTEIN YIAM"/>
    <property type="match status" value="1"/>
</dbReference>
<proteinExistence type="inferred from homology"/>
<dbReference type="PANTHER" id="PTHR35011">
    <property type="entry name" value="2,3-DIKETO-L-GULONATE TRAP TRANSPORTER SMALL PERMEASE PROTEIN YIAM"/>
    <property type="match status" value="1"/>
</dbReference>
<keyword evidence="2" id="KW-0813">Transport</keyword>
<evidence type="ECO:0000256" key="2">
    <source>
        <dbReference type="ARBA" id="ARBA00022448"/>
    </source>
</evidence>
<dbReference type="InterPro" id="IPR055348">
    <property type="entry name" value="DctQ"/>
</dbReference>
<feature type="transmembrane region" description="Helical" evidence="9">
    <location>
        <begin position="7"/>
        <end position="31"/>
    </location>
</feature>
<evidence type="ECO:0000256" key="9">
    <source>
        <dbReference type="SAM" id="Phobius"/>
    </source>
</evidence>
<comment type="subcellular location">
    <subcellularLocation>
        <location evidence="1">Cell inner membrane</location>
        <topology evidence="1">Multi-pass membrane protein</topology>
    </subcellularLocation>
</comment>
<sequence>MKKLDFYLGWIIVILLSTMLITVLWGVGARYIMDSPSSWTEELARFLLIWVSMLGAAYVSGKKGHIVIDLWPEKMIKKYGRLMDLIVSLLIVLFVFAIFIVGGFRYIYVSFKLWQTSAALEIPMGYIYLILPITGFCILFYRISFLIKDLKR</sequence>
<dbReference type="AlphaFoldDB" id="A0A3D5J4Y7"/>
<reference evidence="11 12" key="1">
    <citation type="journal article" date="2018" name="Nat. Biotechnol.">
        <title>A standardized bacterial taxonomy based on genome phylogeny substantially revises the tree of life.</title>
        <authorList>
            <person name="Parks D.H."/>
            <person name="Chuvochina M."/>
            <person name="Waite D.W."/>
            <person name="Rinke C."/>
            <person name="Skarshewski A."/>
            <person name="Chaumeil P.A."/>
            <person name="Hugenholtz P."/>
        </authorList>
    </citation>
    <scope>NUCLEOTIDE SEQUENCE [LARGE SCALE GENOMIC DNA]</scope>
    <source>
        <strain evidence="11">UBA9359</strain>
    </source>
</reference>
<evidence type="ECO:0000313" key="12">
    <source>
        <dbReference type="Proteomes" id="UP000264330"/>
    </source>
</evidence>
<evidence type="ECO:0000256" key="4">
    <source>
        <dbReference type="ARBA" id="ARBA00022519"/>
    </source>
</evidence>
<evidence type="ECO:0000256" key="7">
    <source>
        <dbReference type="ARBA" id="ARBA00023136"/>
    </source>
</evidence>
<evidence type="ECO:0000256" key="5">
    <source>
        <dbReference type="ARBA" id="ARBA00022692"/>
    </source>
</evidence>
<dbReference type="InterPro" id="IPR007387">
    <property type="entry name" value="TRAP_DctQ"/>
</dbReference>
<evidence type="ECO:0000256" key="1">
    <source>
        <dbReference type="ARBA" id="ARBA00004429"/>
    </source>
</evidence>
<dbReference type="EMBL" id="DPMF01000435">
    <property type="protein sequence ID" value="HCV83161.1"/>
    <property type="molecule type" value="Genomic_DNA"/>
</dbReference>
<protein>
    <submittedName>
        <fullName evidence="11">TRAP transporter small permease</fullName>
    </submittedName>
</protein>
<organism evidence="11 12">
    <name type="scientific">Zunongwangia profunda</name>
    <dbReference type="NCBI Taxonomy" id="398743"/>
    <lineage>
        <taxon>Bacteria</taxon>
        <taxon>Pseudomonadati</taxon>
        <taxon>Bacteroidota</taxon>
        <taxon>Flavobacteriia</taxon>
        <taxon>Flavobacteriales</taxon>
        <taxon>Flavobacteriaceae</taxon>
        <taxon>Zunongwangia</taxon>
    </lineage>
</organism>
<evidence type="ECO:0000256" key="6">
    <source>
        <dbReference type="ARBA" id="ARBA00022989"/>
    </source>
</evidence>
<accession>A0A3D5J4Y7</accession>
<dbReference type="GO" id="GO:0015740">
    <property type="term" value="P:C4-dicarboxylate transport"/>
    <property type="evidence" value="ECO:0007669"/>
    <property type="project" value="TreeGrafter"/>
</dbReference>
<feature type="transmembrane region" description="Helical" evidence="9">
    <location>
        <begin position="82"/>
        <end position="106"/>
    </location>
</feature>
<feature type="transmembrane region" description="Helical" evidence="9">
    <location>
        <begin position="126"/>
        <end position="147"/>
    </location>
</feature>
<comment type="similarity">
    <text evidence="8">Belongs to the TRAP transporter small permease family.</text>
</comment>
<keyword evidence="5 9" id="KW-0812">Transmembrane</keyword>
<feature type="domain" description="Tripartite ATP-independent periplasmic transporters DctQ component" evidence="10">
    <location>
        <begin position="19"/>
        <end position="151"/>
    </location>
</feature>